<dbReference type="PANTHER" id="PTHR43453">
    <property type="entry name" value="RRNA METHYLASE-LIKE"/>
    <property type="match status" value="1"/>
</dbReference>
<dbReference type="InterPro" id="IPR029028">
    <property type="entry name" value="Alpha/beta_knot_MTases"/>
</dbReference>
<feature type="region of interest" description="Disordered" evidence="4">
    <location>
        <begin position="222"/>
        <end position="247"/>
    </location>
</feature>
<evidence type="ECO:0000313" key="6">
    <source>
        <dbReference type="EMBL" id="QDV06544.1"/>
    </source>
</evidence>
<reference evidence="6 7" key="1">
    <citation type="submission" date="2019-02" db="EMBL/GenBank/DDBJ databases">
        <title>Deep-cultivation of Planctomycetes and their phenomic and genomic characterization uncovers novel biology.</title>
        <authorList>
            <person name="Wiegand S."/>
            <person name="Jogler M."/>
            <person name="Boedeker C."/>
            <person name="Pinto D."/>
            <person name="Vollmers J."/>
            <person name="Rivas-Marin E."/>
            <person name="Kohn T."/>
            <person name="Peeters S.H."/>
            <person name="Heuer A."/>
            <person name="Rast P."/>
            <person name="Oberbeckmann S."/>
            <person name="Bunk B."/>
            <person name="Jeske O."/>
            <person name="Meyerdierks A."/>
            <person name="Storesund J.E."/>
            <person name="Kallscheuer N."/>
            <person name="Luecker S."/>
            <person name="Lage O.M."/>
            <person name="Pohl T."/>
            <person name="Merkel B.J."/>
            <person name="Hornburger P."/>
            <person name="Mueller R.-W."/>
            <person name="Bruemmer F."/>
            <person name="Labrenz M."/>
            <person name="Spormann A.M."/>
            <person name="Op den Camp H."/>
            <person name="Overmann J."/>
            <person name="Amann R."/>
            <person name="Jetten M.S.M."/>
            <person name="Mascher T."/>
            <person name="Medema M.H."/>
            <person name="Devos D.P."/>
            <person name="Kaster A.-K."/>
            <person name="Ovreas L."/>
            <person name="Rohde M."/>
            <person name="Galperin M.Y."/>
            <person name="Jogler C."/>
        </authorList>
    </citation>
    <scope>NUCLEOTIDE SEQUENCE [LARGE SCALE GENOMIC DNA]</scope>
    <source>
        <strain evidence="6 7">Poly30</strain>
    </source>
</reference>
<evidence type="ECO:0000256" key="3">
    <source>
        <dbReference type="ARBA" id="ARBA00022679"/>
    </source>
</evidence>
<organism evidence="6 7">
    <name type="scientific">Saltatorellus ferox</name>
    <dbReference type="NCBI Taxonomy" id="2528018"/>
    <lineage>
        <taxon>Bacteria</taxon>
        <taxon>Pseudomonadati</taxon>
        <taxon>Planctomycetota</taxon>
        <taxon>Planctomycetia</taxon>
        <taxon>Planctomycetia incertae sedis</taxon>
        <taxon>Saltatorellus</taxon>
    </lineage>
</organism>
<dbReference type="CDD" id="cd18092">
    <property type="entry name" value="SpoU-like_TrmH"/>
    <property type="match status" value="1"/>
</dbReference>
<dbReference type="InterPro" id="IPR001537">
    <property type="entry name" value="SpoU_MeTrfase"/>
</dbReference>
<feature type="domain" description="tRNA/rRNA methyltransferase SpoU type" evidence="5">
    <location>
        <begin position="37"/>
        <end position="180"/>
    </location>
</feature>
<evidence type="ECO:0000256" key="2">
    <source>
        <dbReference type="ARBA" id="ARBA00022603"/>
    </source>
</evidence>
<dbReference type="EMBL" id="CP036434">
    <property type="protein sequence ID" value="QDV06544.1"/>
    <property type="molecule type" value="Genomic_DNA"/>
</dbReference>
<dbReference type="InterPro" id="IPR029026">
    <property type="entry name" value="tRNA_m1G_MTases_N"/>
</dbReference>
<keyword evidence="2 6" id="KW-0489">Methyltransferase</keyword>
<accession>A0A518ER29</accession>
<dbReference type="Pfam" id="PF00588">
    <property type="entry name" value="SpoU_methylase"/>
    <property type="match status" value="1"/>
</dbReference>
<evidence type="ECO:0000259" key="5">
    <source>
        <dbReference type="Pfam" id="PF00588"/>
    </source>
</evidence>
<dbReference type="GO" id="GO:0000049">
    <property type="term" value="F:tRNA binding"/>
    <property type="evidence" value="ECO:0007669"/>
    <property type="project" value="UniProtKB-KW"/>
</dbReference>
<name>A0A518ER29_9BACT</name>
<dbReference type="Gene3D" id="3.40.1280.10">
    <property type="match status" value="1"/>
</dbReference>
<proteinExistence type="predicted"/>
<protein>
    <submittedName>
        <fullName evidence="6">tRNA (Guanosine(18)-2'-O)-methyltransferase</fullName>
        <ecNumber evidence="6">2.1.1.34</ecNumber>
    </submittedName>
</protein>
<evidence type="ECO:0000256" key="4">
    <source>
        <dbReference type="SAM" id="MobiDB-lite"/>
    </source>
</evidence>
<dbReference type="AlphaFoldDB" id="A0A518ER29"/>
<evidence type="ECO:0000256" key="1">
    <source>
        <dbReference type="ARBA" id="ARBA00022555"/>
    </source>
</evidence>
<keyword evidence="7" id="KW-1185">Reference proteome</keyword>
<gene>
    <name evidence="6" type="primary">trmH</name>
    <name evidence="6" type="ORF">Poly30_20540</name>
</gene>
<evidence type="ECO:0000313" key="7">
    <source>
        <dbReference type="Proteomes" id="UP000320390"/>
    </source>
</evidence>
<dbReference type="GO" id="GO:0141100">
    <property type="term" value="F:tRNA (guanine(18)-2'-O)-methyltransferase activity"/>
    <property type="evidence" value="ECO:0007669"/>
    <property type="project" value="UniProtKB-EC"/>
</dbReference>
<dbReference type="GO" id="GO:0002938">
    <property type="term" value="P:tRNA guanine ribose methylation"/>
    <property type="evidence" value="ECO:0007669"/>
    <property type="project" value="TreeGrafter"/>
</dbReference>
<keyword evidence="1" id="KW-0694">RNA-binding</keyword>
<keyword evidence="3 6" id="KW-0808">Transferase</keyword>
<dbReference type="RefSeq" id="WP_145196815.1">
    <property type="nucleotide sequence ID" value="NZ_CP036434.1"/>
</dbReference>
<dbReference type="Proteomes" id="UP000320390">
    <property type="component" value="Chromosome"/>
</dbReference>
<dbReference type="PANTHER" id="PTHR43453:SF3">
    <property type="entry name" value="TRNA_RRNA METHYLTRANSFERASE SPOU TYPE DOMAIN-CONTAINING PROTEIN"/>
    <property type="match status" value="1"/>
</dbReference>
<dbReference type="OrthoDB" id="9794400at2"/>
<keyword evidence="1" id="KW-0820">tRNA-binding</keyword>
<dbReference type="InterPro" id="IPR033671">
    <property type="entry name" value="TrmH"/>
</dbReference>
<sequence>MNEDDEDESEGSLAEGQPAPLRLRRAEAILRRRTSRLVLVMERPWNDDNVQAVLRTAEAFGVQHVWTIRHPGKKARLAKSVTKGSHRWLTRRLFESIEECLAAAQEENLAIWATDLGPGALEITEPASLQPFPERVALVIGRELQGVSEKILEVADRRIFLPMHGFTESFNLSVATALVLQRCFDSEPSLVGAMASEERDALRFEWFDRLAKFKPGKMTAFRRFANDPPEPLETLRPSEEARAPRLRKEDLERLNEIEG</sequence>
<feature type="compositionally biased region" description="Basic and acidic residues" evidence="4">
    <location>
        <begin position="236"/>
        <end position="247"/>
    </location>
</feature>
<dbReference type="SUPFAM" id="SSF75217">
    <property type="entry name" value="alpha/beta knot"/>
    <property type="match status" value="1"/>
</dbReference>
<dbReference type="EC" id="2.1.1.34" evidence="6"/>